<dbReference type="InterPro" id="IPR056370">
    <property type="entry name" value="Shg-like_Ig-like"/>
</dbReference>
<feature type="chain" id="PRO_5029759017" evidence="15">
    <location>
        <begin position="21"/>
        <end position="2732"/>
    </location>
</feature>
<dbReference type="Proteomes" id="UP000549394">
    <property type="component" value="Unassembled WGS sequence"/>
</dbReference>
<evidence type="ECO:0000256" key="15">
    <source>
        <dbReference type="SAM" id="SignalP"/>
    </source>
</evidence>
<dbReference type="GO" id="GO:0007043">
    <property type="term" value="P:cell-cell junction assembly"/>
    <property type="evidence" value="ECO:0007669"/>
    <property type="project" value="TreeGrafter"/>
</dbReference>
<keyword evidence="2 11" id="KW-0812">Transmembrane</keyword>
<dbReference type="GO" id="GO:0034332">
    <property type="term" value="P:adherens junction organization"/>
    <property type="evidence" value="ECO:0007669"/>
    <property type="project" value="TreeGrafter"/>
</dbReference>
<dbReference type="InterPro" id="IPR027397">
    <property type="entry name" value="Catenin-bd_sf"/>
</dbReference>
<dbReference type="Gene3D" id="2.10.25.10">
    <property type="entry name" value="Laminin"/>
    <property type="match status" value="2"/>
</dbReference>
<comment type="caution">
    <text evidence="10">Lacks conserved residue(s) required for the propagation of feature annotation.</text>
</comment>
<feature type="region of interest" description="Disordered" evidence="13">
    <location>
        <begin position="2631"/>
        <end position="2732"/>
    </location>
</feature>
<feature type="disulfide bond" evidence="10">
    <location>
        <begin position="1990"/>
        <end position="1999"/>
    </location>
</feature>
<dbReference type="PANTHER" id="PTHR24027">
    <property type="entry name" value="CADHERIN-23"/>
    <property type="match status" value="1"/>
</dbReference>
<dbReference type="PROSITE" id="PS50025">
    <property type="entry name" value="LAM_G_DOMAIN"/>
    <property type="match status" value="2"/>
</dbReference>
<evidence type="ECO:0000313" key="20">
    <source>
        <dbReference type="Proteomes" id="UP000549394"/>
    </source>
</evidence>
<dbReference type="InterPro" id="IPR000742">
    <property type="entry name" value="EGF"/>
</dbReference>
<dbReference type="Gene3D" id="2.60.40.60">
    <property type="entry name" value="Cadherins"/>
    <property type="match status" value="13"/>
</dbReference>
<feature type="domain" description="Cadherin" evidence="18">
    <location>
        <begin position="1372"/>
        <end position="1477"/>
    </location>
</feature>
<feature type="domain" description="Cadherin" evidence="18">
    <location>
        <begin position="562"/>
        <end position="664"/>
    </location>
</feature>
<dbReference type="InterPro" id="IPR039808">
    <property type="entry name" value="Cadherin"/>
</dbReference>
<feature type="disulfide bond" evidence="10">
    <location>
        <begin position="2511"/>
        <end position="2520"/>
    </location>
</feature>
<feature type="domain" description="Cadherin" evidence="18">
    <location>
        <begin position="1587"/>
        <end position="1700"/>
    </location>
</feature>
<keyword evidence="7 14" id="KW-0472">Membrane</keyword>
<evidence type="ECO:0000313" key="19">
    <source>
        <dbReference type="EMBL" id="CAD5119447.1"/>
    </source>
</evidence>
<sequence>MTKLILINLVFYCLYTFIFAQSLSDKRYFVVDLKWTGDLFNLREEANTDQDRFTISVQGDEQLFSVDEKTGVVQRRNDWGTEERELSIQINISRQSVVFTQTVNIKMVSRMNIRYHTILLKNQPNPLRGTVWYWTRPGTVVMTVEAIDSDFHKDGKLQYELADNGEGRFGIDNLGNIFVKGRKRFNGQYNLAVSVFSKGTIRTNTERTVVQPITIYAGSIRPQFYQENYNINLDENLPIGSSAAKIEIKSFQDLRVDLKAEELDTKFFQLAQILKIPGKSTYELRIKRQLVYGRADTPYVFRFFLVATEEVSEFRTMAEAVITLVDVNEPPFFTVERYEDYNVDPSSWSGIELTAFERDFGAQGQIQWSLDDSDNFELTEGQSGTYNRRSWTKRLVIADGNSVKYGNSPDHSYTVKVTATDAGSPPLNNTIDCIIRLKKMNSEPPKMEPPVQTVKLSKSIEQSSTNPIYYVQAYDPDGMANELPFKFRLKNDFGGLFGINGNTGAIYLEQKLTNPQAEYILDIEITQGNQNNLNAGRVVLQLVNINQPPKFIDCKSYINTVVDENEEPGKEVVQVQATDDDTGPAGELTYSFVQRDQGDEQFFEIDKTTGKVTTKRKFDREKPPNGRTNLRLTVQASDKGKPPQSTNCFFFVKIGDVNDQSPKFDVASTEGEGSKFYAPFNLPDGSFIAQLYAYDLDEFDTRNSIVKYSLTNVSPECTNCFIFSEEGEKSLNTAMIRSRGLTNKRGEYELTVTAEDDGIDKRTATTKIKIIVTEDVNFYPPKITNLNNFISPKSISETLVGGSTIVEGQATNHDSNAILFGVRSDLIPLLNSMKTFGYEDLGGGNFKIIYNVGKTLDREVQPKYLLIVTITGTQAAISVRVPITLIDENNKSPEFQGMDSSDNYRVLLPQNTAINNEILSFIATDDDSERNNNNKVSYTITGCTELDLETCKRTFKVSSILSDGFYFGSLVLSEEISADQIGNRFKLDIVAEDGSNSAFPGRDGPNKNKKSVRLHVTGISSHSPKFPVADYTYETVELASHGLSIANITAKTSSEQYDQYVEKTYAITGGNENRWFTVDSSTGNIYIAGNGLVNIDDLPQNSRKVSLEYKVFDGAVQSDVIVINITINDINKYVPYVTPNFDEFTNYIEMNAPAGTIVYTFESKDPDLKRSSQPNYENHCVTIPQRWRDYFKVEKDTANNAKNRWNILLNKPLERDYYDGYDRWVMNVQVKDECDRPATSKIGYGTFTILPEDINNHSPRFLPECLKLNVDEEATVLTNVKDFTVCTYDVDFGLNGQINENSFKTEGSRFFKFNRGLLQVNETIPKRYANRPETLSYSFVVKVKDLSGLSSNGVKVTVYVNDINNNPPQFTNNDQMVIEMDEELPVDTVVYTLLAEDKDIDENALRKYSIVGSSPFYIDSLYSQGGGAIRVRERIDLETGVSSYNFQVLVEHPDRGITSSRDVTVQVVGVNDNAPNITTMSGRYSLTIPENTEVSNNNLETFIGSDSDGDTFDWFIDYENSDVSRRFNIVKRDNVNADLKLIRELDRETIDNFSLVIMAVDNGSPPKTGSLTYSIIVGDVNDNAPEFAVDKEIIVPEEQTIGYELDAVIRITDRDSEDNGGPFTIERTSCSNENSACSSFDLERKGDNTYRIKTKKPTYDRYATKEYYLPVVISDSGTPPKTGTSTLTIVVEGLNKSPQERGATKYVTVYNYKYMLPDTSIGTPYSVDKDDWDLKDKEFTILNHNKYFEAVNDNTREDHGHIILKEGTKAAKYDLDIRISDNSRKGDVVESKMIVNVIYINEQAVKSPGSMTLTGITAKQFIAGEDNKRDKLRNSLASILGTSTENVDIFSIYDSDKDTTQILYAAHGSPWYDKSRLDGLASENREKLEANAGIKISQIPIDECEGDSLCYVGGCVTKFDIKSKDTMILNTNFSSQAQISARAKKVCECAAQYVDDALGSCTFDYCMNNGTCMDKYTHPDEVSGEPVCKCLPGFDGKRCQQLDHSFNGNGWAWYEPLSLCVEDMLSIDIVTKTGTGLLFYQGPLSTDDSKDYLALELNSGRPKLTVQHDNERVILNVPNARNLADGKWHSLQVSKAPTDRRMVRWTLMVDNCKDASVDENIDNSTENDSGCKSFKDVITSRSYLDNNNPLQLGGRKSVNFPAGIVKNGFNGCMKNLRHNGVVRDLYTGKRREQSSSTDGCPSISNKCLDCGGNATCVGDLTSSAASCVCKPGFTNSPSCNERTDSRKLKEKAYISWNLKDQFNTTISTTASRRNQRIQLRFRTRKEEGTIFSTSSFSTLEQIILSVSNGYLKLLYDLGSGYNTLSLPYVKVNDGIWHTVVFERFGNGGSLLLDDGDAPRFFVQNFQRDSHRLIAIEGLDISSGAMLQKRMYHNLPSAKDFFQESCISDVHYTWSGSQTTTLPLNENSNNGGATYVNRVNTDEGCPSGITCTSDACPSDATCVEHWEARTCFCGIGKNFSSNSCVAVTNCAVPQCLNGGLCAVFSNNWVCHCSENYEGTRCGIEPGGVVDNSTGLATGGIVGIILAILIALALFLVLAIWLKKRKAPEKVIIDHPETDENEFCYNYTEEGGGEEDTANFSTAELRKAVSETPFEPKKVSAINVGFVPEDSPYRTSPVSPYGPDGKPKNLGDFLSDRLTQADNDPTAPPYDTVREYEYEGGASQVGSLSSLASGSTDASIDYEPYMQGPRFDKLRDIYSGNDDADDIPIDESLA</sequence>
<evidence type="ECO:0000256" key="4">
    <source>
        <dbReference type="ARBA" id="ARBA00022737"/>
    </source>
</evidence>
<dbReference type="InterPro" id="IPR020894">
    <property type="entry name" value="Cadherin_CS"/>
</dbReference>
<dbReference type="InterPro" id="IPR000233">
    <property type="entry name" value="Cadherin_Y-type_LIR"/>
</dbReference>
<evidence type="ECO:0000256" key="2">
    <source>
        <dbReference type="ARBA" id="ARBA00022692"/>
    </source>
</evidence>
<evidence type="ECO:0000256" key="12">
    <source>
        <dbReference type="RuleBase" id="RU004357"/>
    </source>
</evidence>
<dbReference type="InterPro" id="IPR001791">
    <property type="entry name" value="Laminin_G"/>
</dbReference>
<dbReference type="GO" id="GO:0045296">
    <property type="term" value="F:cadherin binding"/>
    <property type="evidence" value="ECO:0007669"/>
    <property type="project" value="TreeGrafter"/>
</dbReference>
<feature type="compositionally biased region" description="Polar residues" evidence="13">
    <location>
        <begin position="2682"/>
        <end position="2696"/>
    </location>
</feature>
<keyword evidence="4" id="KW-0677">Repeat</keyword>
<dbReference type="GO" id="GO:0016477">
    <property type="term" value="P:cell migration"/>
    <property type="evidence" value="ECO:0007669"/>
    <property type="project" value="TreeGrafter"/>
</dbReference>
<dbReference type="PRINTS" id="PR00205">
    <property type="entry name" value="CADHERIN"/>
</dbReference>
<evidence type="ECO:0000259" key="16">
    <source>
        <dbReference type="PROSITE" id="PS50025"/>
    </source>
</evidence>
<dbReference type="SUPFAM" id="SSF57196">
    <property type="entry name" value="EGF/Laminin"/>
    <property type="match status" value="1"/>
</dbReference>
<keyword evidence="5 9" id="KW-0106">Calcium</keyword>
<dbReference type="PROSITE" id="PS50026">
    <property type="entry name" value="EGF_3"/>
    <property type="match status" value="2"/>
</dbReference>
<dbReference type="SUPFAM" id="SSF49899">
    <property type="entry name" value="Concanavalin A-like lectins/glucanases"/>
    <property type="match status" value="2"/>
</dbReference>
<dbReference type="CDD" id="cd11304">
    <property type="entry name" value="Cadherin_repeat"/>
    <property type="match status" value="11"/>
</dbReference>
<dbReference type="EMBL" id="CAJFCJ010000010">
    <property type="protein sequence ID" value="CAD5119447.1"/>
    <property type="molecule type" value="Genomic_DNA"/>
</dbReference>
<dbReference type="Pfam" id="PF24811">
    <property type="entry name" value="Ig_Shg"/>
    <property type="match status" value="1"/>
</dbReference>
<dbReference type="GO" id="GO:0044331">
    <property type="term" value="P:cell-cell adhesion mediated by cadherin"/>
    <property type="evidence" value="ECO:0007669"/>
    <property type="project" value="TreeGrafter"/>
</dbReference>
<dbReference type="PROSITE" id="PS01186">
    <property type="entry name" value="EGF_2"/>
    <property type="match status" value="2"/>
</dbReference>
<organism evidence="19 20">
    <name type="scientific">Dimorphilus gyrociliatus</name>
    <dbReference type="NCBI Taxonomy" id="2664684"/>
    <lineage>
        <taxon>Eukaryota</taxon>
        <taxon>Metazoa</taxon>
        <taxon>Spiralia</taxon>
        <taxon>Lophotrochozoa</taxon>
        <taxon>Annelida</taxon>
        <taxon>Polychaeta</taxon>
        <taxon>Polychaeta incertae sedis</taxon>
        <taxon>Dinophilidae</taxon>
        <taxon>Dimorphilus</taxon>
    </lineage>
</organism>
<name>A0A7I8VUR5_9ANNE</name>
<dbReference type="PROSITE" id="PS00232">
    <property type="entry name" value="CADHERIN_1"/>
    <property type="match status" value="1"/>
</dbReference>
<dbReference type="PANTHER" id="PTHR24027:SF422">
    <property type="entry name" value="CADHERIN DOMAIN-CONTAINING PROTEIN"/>
    <property type="match status" value="1"/>
</dbReference>
<comment type="function">
    <text evidence="12">Cadherins are calcium-dependent cell adhesion proteins.</text>
</comment>
<evidence type="ECO:0000259" key="17">
    <source>
        <dbReference type="PROSITE" id="PS50026"/>
    </source>
</evidence>
<dbReference type="CDD" id="cd00054">
    <property type="entry name" value="EGF_CA"/>
    <property type="match status" value="1"/>
</dbReference>
<feature type="domain" description="Cadherin" evidence="18">
    <location>
        <begin position="1140"/>
        <end position="1261"/>
    </location>
</feature>
<feature type="domain" description="EGF-like" evidence="17">
    <location>
        <begin position="1957"/>
        <end position="2000"/>
    </location>
</feature>
<feature type="compositionally biased region" description="Acidic residues" evidence="13">
    <location>
        <begin position="2720"/>
        <end position="2732"/>
    </location>
</feature>
<feature type="domain" description="Cadherin" evidence="18">
    <location>
        <begin position="329"/>
        <end position="447"/>
    </location>
</feature>
<evidence type="ECO:0000256" key="1">
    <source>
        <dbReference type="ARBA" id="ARBA00004167"/>
    </source>
</evidence>
<dbReference type="InterPro" id="IPR013320">
    <property type="entry name" value="ConA-like_dom_sf"/>
</dbReference>
<dbReference type="SUPFAM" id="SSF49313">
    <property type="entry name" value="Cadherin-like"/>
    <property type="match status" value="10"/>
</dbReference>
<feature type="domain" description="Cadherin" evidence="18">
    <location>
        <begin position="681"/>
        <end position="783"/>
    </location>
</feature>
<dbReference type="SMART" id="SM00181">
    <property type="entry name" value="EGF"/>
    <property type="match status" value="4"/>
</dbReference>
<dbReference type="CDD" id="cd00110">
    <property type="entry name" value="LamG"/>
    <property type="match status" value="2"/>
</dbReference>
<feature type="signal peptide" evidence="15">
    <location>
        <begin position="1"/>
        <end position="20"/>
    </location>
</feature>
<keyword evidence="10" id="KW-0245">EGF-like domain</keyword>
<dbReference type="FunFam" id="2.60.40.60:FF:000020">
    <property type="entry name" value="Dachsous cadherin-related 1b"/>
    <property type="match status" value="1"/>
</dbReference>
<comment type="caution">
    <text evidence="19">The sequence shown here is derived from an EMBL/GenBank/DDBJ whole genome shotgun (WGS) entry which is preliminary data.</text>
</comment>
<feature type="domain" description="EGF-like" evidence="17">
    <location>
        <begin position="2485"/>
        <end position="2521"/>
    </location>
</feature>
<evidence type="ECO:0000256" key="6">
    <source>
        <dbReference type="ARBA" id="ARBA00022989"/>
    </source>
</evidence>
<feature type="domain" description="Cadherin" evidence="18">
    <location>
        <begin position="900"/>
        <end position="1026"/>
    </location>
</feature>
<dbReference type="Pfam" id="PF01049">
    <property type="entry name" value="CADH_Y-type_LIR"/>
    <property type="match status" value="1"/>
</dbReference>
<keyword evidence="20" id="KW-1185">Reference proteome</keyword>
<dbReference type="Gene3D" id="2.60.120.200">
    <property type="match status" value="2"/>
</dbReference>
<keyword evidence="11" id="KW-0130">Cell adhesion</keyword>
<feature type="domain" description="Laminin G" evidence="16">
    <location>
        <begin position="2001"/>
        <end position="2200"/>
    </location>
</feature>
<dbReference type="InterPro" id="IPR015919">
    <property type="entry name" value="Cadherin-like_sf"/>
</dbReference>
<dbReference type="GO" id="GO:0000902">
    <property type="term" value="P:cell morphogenesis"/>
    <property type="evidence" value="ECO:0007669"/>
    <property type="project" value="TreeGrafter"/>
</dbReference>
<protein>
    <submittedName>
        <fullName evidence="19">Uncharacterized protein</fullName>
    </submittedName>
</protein>
<dbReference type="GO" id="GO:0008013">
    <property type="term" value="F:beta-catenin binding"/>
    <property type="evidence" value="ECO:0007669"/>
    <property type="project" value="TreeGrafter"/>
</dbReference>
<dbReference type="GO" id="GO:0005912">
    <property type="term" value="C:adherens junction"/>
    <property type="evidence" value="ECO:0007669"/>
    <property type="project" value="TreeGrafter"/>
</dbReference>
<dbReference type="GO" id="GO:0007156">
    <property type="term" value="P:homophilic cell adhesion via plasma membrane adhesion molecules"/>
    <property type="evidence" value="ECO:0007669"/>
    <property type="project" value="InterPro"/>
</dbReference>
<comment type="subcellular location">
    <subcellularLocation>
        <location evidence="11">Cell membrane</location>
        <topology evidence="11">Single-pass type I membrane protein</topology>
    </subcellularLocation>
    <subcellularLocation>
        <location evidence="1">Membrane</location>
        <topology evidence="1">Single-pass membrane protein</topology>
    </subcellularLocation>
</comment>
<dbReference type="InterPro" id="IPR002126">
    <property type="entry name" value="Cadherin-like_dom"/>
</dbReference>
<evidence type="ECO:0000259" key="18">
    <source>
        <dbReference type="PROSITE" id="PS50268"/>
    </source>
</evidence>
<feature type="domain" description="Cadherin" evidence="18">
    <location>
        <begin position="137"/>
        <end position="224"/>
    </location>
</feature>
<feature type="domain" description="Cadherin" evidence="18">
    <location>
        <begin position="794"/>
        <end position="895"/>
    </location>
</feature>
<feature type="transmembrane region" description="Helical" evidence="14">
    <location>
        <begin position="2539"/>
        <end position="2560"/>
    </location>
</feature>
<feature type="domain" description="Laminin G" evidence="16">
    <location>
        <begin position="2252"/>
        <end position="2444"/>
    </location>
</feature>
<dbReference type="SMART" id="SM00112">
    <property type="entry name" value="CA"/>
    <property type="match status" value="11"/>
</dbReference>
<reference evidence="19 20" key="1">
    <citation type="submission" date="2020-08" db="EMBL/GenBank/DDBJ databases">
        <authorList>
            <person name="Hejnol A."/>
        </authorList>
    </citation>
    <scope>NUCLEOTIDE SEQUENCE [LARGE SCALE GENOMIC DNA]</scope>
</reference>
<evidence type="ECO:0000256" key="7">
    <source>
        <dbReference type="ARBA" id="ARBA00023136"/>
    </source>
</evidence>
<keyword evidence="3 15" id="KW-0732">Signal</keyword>
<dbReference type="GO" id="GO:0016339">
    <property type="term" value="P:calcium-dependent cell-cell adhesion via plasma membrane cell adhesion molecules"/>
    <property type="evidence" value="ECO:0007669"/>
    <property type="project" value="TreeGrafter"/>
</dbReference>
<dbReference type="GO" id="GO:0016342">
    <property type="term" value="C:catenin complex"/>
    <property type="evidence" value="ECO:0007669"/>
    <property type="project" value="TreeGrafter"/>
</dbReference>
<evidence type="ECO:0000256" key="10">
    <source>
        <dbReference type="PROSITE-ProRule" id="PRU00076"/>
    </source>
</evidence>
<evidence type="ECO:0000256" key="3">
    <source>
        <dbReference type="ARBA" id="ARBA00022729"/>
    </source>
</evidence>
<feature type="domain" description="Cadherin" evidence="18">
    <location>
        <begin position="1480"/>
        <end position="1587"/>
    </location>
</feature>
<feature type="domain" description="Cadherin" evidence="18">
    <location>
        <begin position="448"/>
        <end position="551"/>
    </location>
</feature>
<evidence type="ECO:0000256" key="11">
    <source>
        <dbReference type="RuleBase" id="RU003318"/>
    </source>
</evidence>
<evidence type="ECO:0000256" key="8">
    <source>
        <dbReference type="ARBA" id="ARBA00023157"/>
    </source>
</evidence>
<keyword evidence="8 10" id="KW-1015">Disulfide bond</keyword>
<evidence type="ECO:0000256" key="14">
    <source>
        <dbReference type="SAM" id="Phobius"/>
    </source>
</evidence>
<evidence type="ECO:0000256" key="9">
    <source>
        <dbReference type="PROSITE-ProRule" id="PRU00043"/>
    </source>
</evidence>
<accession>A0A7I8VUR5</accession>
<feature type="domain" description="Cadherin" evidence="18">
    <location>
        <begin position="1262"/>
        <end position="1370"/>
    </location>
</feature>
<dbReference type="Pfam" id="PF00028">
    <property type="entry name" value="Cadherin"/>
    <property type="match status" value="2"/>
</dbReference>
<proteinExistence type="predicted"/>
<gene>
    <name evidence="19" type="ORF">DGYR_LOCUS7692</name>
</gene>
<dbReference type="SMART" id="SM00282">
    <property type="entry name" value="LamG"/>
    <property type="match status" value="2"/>
</dbReference>
<evidence type="ECO:0000256" key="5">
    <source>
        <dbReference type="ARBA" id="ARBA00022837"/>
    </source>
</evidence>
<dbReference type="Gene3D" id="4.10.900.10">
    <property type="entry name" value="TCF3-CBD (Catenin binding domain)"/>
    <property type="match status" value="1"/>
</dbReference>
<dbReference type="Pfam" id="PF02210">
    <property type="entry name" value="Laminin_G_2"/>
    <property type="match status" value="2"/>
</dbReference>
<dbReference type="CDD" id="cd00053">
    <property type="entry name" value="EGF"/>
    <property type="match status" value="1"/>
</dbReference>
<dbReference type="OrthoDB" id="6079678at2759"/>
<dbReference type="PROSITE" id="PS00022">
    <property type="entry name" value="EGF_1"/>
    <property type="match status" value="2"/>
</dbReference>
<feature type="domain" description="Cadherin" evidence="18">
    <location>
        <begin position="1027"/>
        <end position="1141"/>
    </location>
</feature>
<dbReference type="GO" id="GO:0005509">
    <property type="term" value="F:calcium ion binding"/>
    <property type="evidence" value="ECO:0007669"/>
    <property type="project" value="UniProtKB-UniRule"/>
</dbReference>
<evidence type="ECO:0000256" key="13">
    <source>
        <dbReference type="SAM" id="MobiDB-lite"/>
    </source>
</evidence>
<keyword evidence="6 14" id="KW-1133">Transmembrane helix</keyword>
<dbReference type="PROSITE" id="PS50268">
    <property type="entry name" value="CADHERIN_2"/>
    <property type="match status" value="13"/>
</dbReference>